<accession>A0ABR8PHN2</accession>
<dbReference type="InterPro" id="IPR025736">
    <property type="entry name" value="PucR_C-HTH_dom"/>
</dbReference>
<dbReference type="Gene3D" id="1.10.10.2840">
    <property type="entry name" value="PucR C-terminal helix-turn-helix domain"/>
    <property type="match status" value="1"/>
</dbReference>
<reference evidence="5 6" key="1">
    <citation type="submission" date="2020-08" db="EMBL/GenBank/DDBJ databases">
        <title>A Genomic Blueprint of the Chicken Gut Microbiome.</title>
        <authorList>
            <person name="Gilroy R."/>
            <person name="Ravi A."/>
            <person name="Getino M."/>
            <person name="Pursley I."/>
            <person name="Horton D.L."/>
            <person name="Alikhan N.-F."/>
            <person name="Baker D."/>
            <person name="Gharbi K."/>
            <person name="Hall N."/>
            <person name="Watson M."/>
            <person name="Adriaenssens E.M."/>
            <person name="Foster-Nyarko E."/>
            <person name="Jarju S."/>
            <person name="Secka A."/>
            <person name="Antonio M."/>
            <person name="Oren A."/>
            <person name="Chaudhuri R."/>
            <person name="La Ragione R.M."/>
            <person name="Hildebrand F."/>
            <person name="Pallen M.J."/>
        </authorList>
    </citation>
    <scope>NUCLEOTIDE SEQUENCE [LARGE SCALE GENOMIC DNA]</scope>
    <source>
        <strain evidence="5 6">Sa3CUA8</strain>
    </source>
</reference>
<comment type="caution">
    <text evidence="5">The sequence shown here is derived from an EMBL/GenBank/DDBJ whole genome shotgun (WGS) entry which is preliminary data.</text>
</comment>
<evidence type="ECO:0000313" key="6">
    <source>
        <dbReference type="Proteomes" id="UP000659496"/>
    </source>
</evidence>
<sequence length="361" mass="40531">MLTKRLAEEIVEQTMLRLSWNLNVMDTNGMILASGEMERVDRIHEGAAHVAKTGKSIWISEESLEEWPGSKPGVNLPVHYKSQLVGVIGITGTEEELRDVAPLVQLTTEMMVHQSLLTAETEWKRTARELVFKELVSGHPVSGATLDRMNVLSISLKGPFTIVIVHQSETTRIPNRLADWLAEALGIRSVLPGADHGHVIPFLIWGVDREIVKKRVEHAYKRKGVSILKVGIGKTVSVEEDIVLAYESALHAIEFSVKHEVISDFEAIAMRALVGAYQQPLHEHYVEKLLGNLNEQLMETLRTYFDCDQHVQNTSNELGIHRHTLSYRLKRITELTGLDPTRFSSAVQLQYAMLLKAGARI</sequence>
<dbReference type="EMBL" id="JACSQY010000002">
    <property type="protein sequence ID" value="MBD7907676.1"/>
    <property type="molecule type" value="Genomic_DNA"/>
</dbReference>
<dbReference type="Pfam" id="PF13556">
    <property type="entry name" value="HTH_30"/>
    <property type="match status" value="1"/>
</dbReference>
<organism evidence="5 6">
    <name type="scientific">Sporosarcina gallistercoris</name>
    <dbReference type="NCBI Taxonomy" id="2762245"/>
    <lineage>
        <taxon>Bacteria</taxon>
        <taxon>Bacillati</taxon>
        <taxon>Bacillota</taxon>
        <taxon>Bacilli</taxon>
        <taxon>Bacillales</taxon>
        <taxon>Caryophanaceae</taxon>
        <taxon>Sporosarcina</taxon>
    </lineage>
</organism>
<evidence type="ECO:0000259" key="2">
    <source>
        <dbReference type="Pfam" id="PF05651"/>
    </source>
</evidence>
<proteinExistence type="inferred from homology"/>
<dbReference type="Pfam" id="PF05651">
    <property type="entry name" value="Diacid_rec"/>
    <property type="match status" value="1"/>
</dbReference>
<dbReference type="InterPro" id="IPR051448">
    <property type="entry name" value="CdaR-like_regulators"/>
</dbReference>
<dbReference type="InterPro" id="IPR042070">
    <property type="entry name" value="PucR_C-HTH_sf"/>
</dbReference>
<comment type="similarity">
    <text evidence="1">Belongs to the CdaR family.</text>
</comment>
<dbReference type="RefSeq" id="WP_191688807.1">
    <property type="nucleotide sequence ID" value="NZ_JACSQY010000002.1"/>
</dbReference>
<evidence type="ECO:0000256" key="1">
    <source>
        <dbReference type="ARBA" id="ARBA00006754"/>
    </source>
</evidence>
<protein>
    <submittedName>
        <fullName evidence="5">Helix-turn-helix domain-containing protein</fullName>
    </submittedName>
</protein>
<dbReference type="Pfam" id="PF17853">
    <property type="entry name" value="GGDEF_2"/>
    <property type="match status" value="1"/>
</dbReference>
<feature type="domain" description="PucR C-terminal helix-turn-helix" evidence="3">
    <location>
        <begin position="297"/>
        <end position="354"/>
    </location>
</feature>
<feature type="domain" description="Putative sugar diacid recognition" evidence="2">
    <location>
        <begin position="2"/>
        <end position="134"/>
    </location>
</feature>
<keyword evidence="6" id="KW-1185">Reference proteome</keyword>
<feature type="domain" description="CdaR GGDEF-like" evidence="4">
    <location>
        <begin position="142"/>
        <end position="254"/>
    </location>
</feature>
<dbReference type="InterPro" id="IPR041522">
    <property type="entry name" value="CdaR_GGDEF"/>
</dbReference>
<dbReference type="PANTHER" id="PTHR33744">
    <property type="entry name" value="CARBOHYDRATE DIACID REGULATOR"/>
    <property type="match status" value="1"/>
</dbReference>
<evidence type="ECO:0000259" key="4">
    <source>
        <dbReference type="Pfam" id="PF17853"/>
    </source>
</evidence>
<name>A0ABR8PHN2_9BACL</name>
<dbReference type="Proteomes" id="UP000659496">
    <property type="component" value="Unassembled WGS sequence"/>
</dbReference>
<evidence type="ECO:0000313" key="5">
    <source>
        <dbReference type="EMBL" id="MBD7907676.1"/>
    </source>
</evidence>
<gene>
    <name evidence="5" type="ORF">H9659_04915</name>
</gene>
<evidence type="ECO:0000259" key="3">
    <source>
        <dbReference type="Pfam" id="PF13556"/>
    </source>
</evidence>
<dbReference type="InterPro" id="IPR008599">
    <property type="entry name" value="Diacid_rec"/>
</dbReference>
<dbReference type="PANTHER" id="PTHR33744:SF15">
    <property type="entry name" value="CARBOHYDRATE DIACID REGULATOR"/>
    <property type="match status" value="1"/>
</dbReference>